<dbReference type="Gene3D" id="3.20.20.140">
    <property type="entry name" value="Metal-dependent hydrolases"/>
    <property type="match status" value="1"/>
</dbReference>
<comment type="caution">
    <text evidence="2">The sequence shown here is derived from an EMBL/GenBank/DDBJ whole genome shotgun (WGS) entry which is preliminary data.</text>
</comment>
<dbReference type="EMBL" id="CAJGYM010000342">
    <property type="protein sequence ID" value="CAD6200335.1"/>
    <property type="molecule type" value="Genomic_DNA"/>
</dbReference>
<evidence type="ECO:0000313" key="3">
    <source>
        <dbReference type="Proteomes" id="UP000835052"/>
    </source>
</evidence>
<dbReference type="Proteomes" id="UP000835052">
    <property type="component" value="Unassembled WGS sequence"/>
</dbReference>
<dbReference type="InterPro" id="IPR032466">
    <property type="entry name" value="Metal_Hydrolase"/>
</dbReference>
<proteinExistence type="inferred from homology"/>
<protein>
    <submittedName>
        <fullName evidence="2">Uncharacterized protein</fullName>
    </submittedName>
</protein>
<dbReference type="AlphaFoldDB" id="A0A8S1HXV0"/>
<comment type="similarity">
    <text evidence="1">Belongs to the metallo-dependent hydrolases superfamily. TatD-type hydrolase family.</text>
</comment>
<dbReference type="SUPFAM" id="SSF51556">
    <property type="entry name" value="Metallo-dependent hydrolases"/>
    <property type="match status" value="1"/>
</dbReference>
<sequence>TNLSTISEQVLSMRKHVRWAQKYGMVLVLHIRGTEAEKTAFKVLEEELKEGEGSITLHWHCFLFGVEIVKKWRINPKCAHIQIAKEAIRSIPPGKLLPETDSPYLVADEFRRKRSFSIPSDALVDRVMCSRALSFGHVGLTLLCSLLVGPRTPRLNRPPDRQHGLFACGSGLTTSSVFPSLSTHWGRHPCVLWRVKKKPCRLQSSCSRSIRDNGMAPPVWLPIPRWLHKDQLQFGCAAGPDPTWTADRPLPFRHGRSPFENLLNQRLMAL</sequence>
<keyword evidence="3" id="KW-1185">Reference proteome</keyword>
<evidence type="ECO:0000256" key="1">
    <source>
        <dbReference type="ARBA" id="ARBA00009275"/>
    </source>
</evidence>
<dbReference type="InterPro" id="IPR001130">
    <property type="entry name" value="TatD-like"/>
</dbReference>
<feature type="non-terminal residue" evidence="2">
    <location>
        <position position="1"/>
    </location>
</feature>
<gene>
    <name evidence="2" type="ORF">CAUJ_LOCUS16231</name>
</gene>
<accession>A0A8S1HXV0</accession>
<dbReference type="Pfam" id="PF01026">
    <property type="entry name" value="TatD_DNase"/>
    <property type="match status" value="1"/>
</dbReference>
<organism evidence="2 3">
    <name type="scientific">Caenorhabditis auriculariae</name>
    <dbReference type="NCBI Taxonomy" id="2777116"/>
    <lineage>
        <taxon>Eukaryota</taxon>
        <taxon>Metazoa</taxon>
        <taxon>Ecdysozoa</taxon>
        <taxon>Nematoda</taxon>
        <taxon>Chromadorea</taxon>
        <taxon>Rhabditida</taxon>
        <taxon>Rhabditina</taxon>
        <taxon>Rhabditomorpha</taxon>
        <taxon>Rhabditoidea</taxon>
        <taxon>Rhabditidae</taxon>
        <taxon>Peloderinae</taxon>
        <taxon>Caenorhabditis</taxon>
    </lineage>
</organism>
<dbReference type="GO" id="GO:0016788">
    <property type="term" value="F:hydrolase activity, acting on ester bonds"/>
    <property type="evidence" value="ECO:0007669"/>
    <property type="project" value="InterPro"/>
</dbReference>
<reference evidence="2" key="1">
    <citation type="submission" date="2020-10" db="EMBL/GenBank/DDBJ databases">
        <authorList>
            <person name="Kikuchi T."/>
        </authorList>
    </citation>
    <scope>NUCLEOTIDE SEQUENCE</scope>
    <source>
        <strain evidence="2">NKZ352</strain>
    </source>
</reference>
<evidence type="ECO:0000313" key="2">
    <source>
        <dbReference type="EMBL" id="CAD6200335.1"/>
    </source>
</evidence>
<name>A0A8S1HXV0_9PELO</name>